<dbReference type="PANTHER" id="PTHR33744:SF1">
    <property type="entry name" value="DNA-BINDING TRANSCRIPTIONAL ACTIVATOR ADER"/>
    <property type="match status" value="1"/>
</dbReference>
<keyword evidence="3" id="KW-1185">Reference proteome</keyword>
<organism evidence="2 3">
    <name type="scientific">Sporomusa ovata</name>
    <dbReference type="NCBI Taxonomy" id="2378"/>
    <lineage>
        <taxon>Bacteria</taxon>
        <taxon>Bacillati</taxon>
        <taxon>Bacillota</taxon>
        <taxon>Negativicutes</taxon>
        <taxon>Selenomonadales</taxon>
        <taxon>Sporomusaceae</taxon>
        <taxon>Sporomusa</taxon>
    </lineage>
</organism>
<dbReference type="Gene3D" id="1.10.10.2840">
    <property type="entry name" value="PucR C-terminal helix-turn-helix domain"/>
    <property type="match status" value="1"/>
</dbReference>
<reference evidence="3" key="1">
    <citation type="submission" date="2015-03" db="EMBL/GenBank/DDBJ databases">
        <authorList>
            <person name="Nijsse Bart"/>
        </authorList>
    </citation>
    <scope>NUCLEOTIDE SEQUENCE [LARGE SCALE GENOMIC DNA]</scope>
</reference>
<gene>
    <name evidence="2" type="ORF">SpAn4DRAFT_1765</name>
</gene>
<dbReference type="EMBL" id="CTRP01000003">
    <property type="protein sequence ID" value="CQR70787.1"/>
    <property type="molecule type" value="Genomic_DNA"/>
</dbReference>
<dbReference type="Proteomes" id="UP000049855">
    <property type="component" value="Unassembled WGS sequence"/>
</dbReference>
<dbReference type="AlphaFoldDB" id="A0A0U1KTS0"/>
<dbReference type="InterPro" id="IPR025736">
    <property type="entry name" value="PucR_C-HTH_dom"/>
</dbReference>
<protein>
    <submittedName>
        <fullName evidence="2">Regulator of polyketide synthase expression</fullName>
    </submittedName>
</protein>
<evidence type="ECO:0000313" key="2">
    <source>
        <dbReference type="EMBL" id="CQR70787.1"/>
    </source>
</evidence>
<feature type="domain" description="PucR C-terminal helix-turn-helix" evidence="1">
    <location>
        <begin position="164"/>
        <end position="220"/>
    </location>
</feature>
<evidence type="ECO:0000313" key="3">
    <source>
        <dbReference type="Proteomes" id="UP000049855"/>
    </source>
</evidence>
<name>A0A0U1KTS0_9FIRM</name>
<evidence type="ECO:0000259" key="1">
    <source>
        <dbReference type="Pfam" id="PF13556"/>
    </source>
</evidence>
<dbReference type="InterPro" id="IPR051448">
    <property type="entry name" value="CdaR-like_regulators"/>
</dbReference>
<dbReference type="Pfam" id="PF13556">
    <property type="entry name" value="HTH_30"/>
    <property type="match status" value="1"/>
</dbReference>
<sequence>MIQLVDSMGNAGKTDPCEGDTAEIKQQVLIWLADKGHDKIWYIDNKIILLVSLADETISTKQYQLDFAHQLTQEIKKRFPALRTTIGISGSSSIPFNVKDVYEKANHAAIVASADSRPQIVHFDDIGLYEIAFQLIKDTNIVTLAASTIGRLVKYDQHREGNLLLTLKYILEGDSLKVVAKKLYIHPNTALWRKHRIEELLQMSLDKMETKVTLMLHLKIWELQHKTALEKKS</sequence>
<accession>A0A0U1KTS0</accession>
<dbReference type="InterPro" id="IPR042070">
    <property type="entry name" value="PucR_C-HTH_sf"/>
</dbReference>
<proteinExistence type="predicted"/>
<dbReference type="PANTHER" id="PTHR33744">
    <property type="entry name" value="CARBOHYDRATE DIACID REGULATOR"/>
    <property type="match status" value="1"/>
</dbReference>